<dbReference type="EMBL" id="JBFXLT010000031">
    <property type="protein sequence ID" value="KAL2814774.1"/>
    <property type="molecule type" value="Genomic_DNA"/>
</dbReference>
<comment type="caution">
    <text evidence="4">The sequence shown here is derived from an EMBL/GenBank/DDBJ whole genome shotgun (WGS) entry which is preliminary data.</text>
</comment>
<dbReference type="Gene3D" id="3.40.50.1580">
    <property type="entry name" value="Nucleoside phosphorylase domain"/>
    <property type="match status" value="1"/>
</dbReference>
<protein>
    <submittedName>
        <fullName evidence="4">Purine and uridine phosphorylase</fullName>
    </submittedName>
</protein>
<dbReference type="InterPro" id="IPR027417">
    <property type="entry name" value="P-loop_NTPase"/>
</dbReference>
<keyword evidence="1" id="KW-0677">Repeat</keyword>
<evidence type="ECO:0000313" key="5">
    <source>
        <dbReference type="Proteomes" id="UP001610334"/>
    </source>
</evidence>
<evidence type="ECO:0000256" key="2">
    <source>
        <dbReference type="SAM" id="SignalP"/>
    </source>
</evidence>
<evidence type="ECO:0000313" key="4">
    <source>
        <dbReference type="EMBL" id="KAL2814774.1"/>
    </source>
</evidence>
<evidence type="ECO:0000256" key="1">
    <source>
        <dbReference type="ARBA" id="ARBA00022737"/>
    </source>
</evidence>
<dbReference type="PANTHER" id="PTHR46082:SF11">
    <property type="entry name" value="AAA+ ATPASE DOMAIN-CONTAINING PROTEIN-RELATED"/>
    <property type="match status" value="1"/>
</dbReference>
<dbReference type="PROSITE" id="PS50837">
    <property type="entry name" value="NACHT"/>
    <property type="match status" value="1"/>
</dbReference>
<dbReference type="Gene3D" id="3.40.50.300">
    <property type="entry name" value="P-loop containing nucleotide triphosphate hydrolases"/>
    <property type="match status" value="1"/>
</dbReference>
<evidence type="ECO:0000259" key="3">
    <source>
        <dbReference type="PROSITE" id="PS50837"/>
    </source>
</evidence>
<keyword evidence="5" id="KW-1185">Reference proteome</keyword>
<dbReference type="SUPFAM" id="SSF52540">
    <property type="entry name" value="P-loop containing nucleoside triphosphate hydrolases"/>
    <property type="match status" value="1"/>
</dbReference>
<feature type="domain" description="NACHT" evidence="3">
    <location>
        <begin position="388"/>
        <end position="526"/>
    </location>
</feature>
<dbReference type="SUPFAM" id="SSF53167">
    <property type="entry name" value="Purine and uridine phosphorylases"/>
    <property type="match status" value="1"/>
</dbReference>
<sequence length="866" mass="97956">MFLFLALILLLSKTLKEISPNSITIAIFSALTYEAVAVECMLDEEYECCPKALGPIKYVYSFGRIEKHKVVIAQPHQMGTVAAAHCATAVSQQFPNVRFALMVGIGAGIPNPPKHDIRLGDIAVSSPQDAHAGVMQYDFGKYELDGFVLKGCLNKPPPILTSADKWLEREELKGRNPLREALGRITRDPKFSRPNTADVLFDDKFHHLNNGSDCGACEAAEEKLVVSRTPRPDKQPIIHRGLILSGNGVVKNPRDRDHLRRYADAICYEMEAAGIMDEIPCLIVRGVCDYADTHKQDGWHYYAAAVAAAYCRTLLCKIDSQGVEETESRVLIQTTKNIQQTLHLEKLKIAQGSEFDSYGMQHEECLPGTRVELLDQIEKWAGSPHGRGIFWLNGMAGTGKSTISKTISRRFREQRALGASFFFKRGEEERGNAKRLFPTLVKQLAANTLADDANISERVLREQFERLLLRPLLEIKGTLSKTMVVVIDALDECDQEDDINLILRLLPRVQASTAVKLRFFLTSRPDLPINLGFREITNDYQDLILHQIPLPVIEYDISQYFQSKLAQLRESRALPPSWPGNKRMNLLIEQAVPLFISATTMYRFISDKKWDPEKRLQAILAGHITYVSKMGSTYMTVLNQLLTGQDKWESQQLVQEFKEIVGVIILLATPLSAVALSRLVDLDLDDIDRRLNPLHSVLHIPRNSSTPVRLLHLSFRDFLLDTKTKEIKESKKFWIDAKAVHASLADKCLQIMKHSLRKNICNLPSDGILRSEIDKGCVDYCLPPELQYACRYWTEHLVQSQDPTSALVKAFLVLKVHLLHWLEAMSILGLISEAVGRITRLQPIIQYRAVKIPKYRNFIMMQRDLS</sequence>
<dbReference type="Proteomes" id="UP001610334">
    <property type="component" value="Unassembled WGS sequence"/>
</dbReference>
<dbReference type="InterPro" id="IPR035994">
    <property type="entry name" value="Nucleoside_phosphorylase_sf"/>
</dbReference>
<reference evidence="4 5" key="1">
    <citation type="submission" date="2024-07" db="EMBL/GenBank/DDBJ databases">
        <title>Section-level genome sequencing and comparative genomics of Aspergillus sections Usti and Cavernicolus.</title>
        <authorList>
            <consortium name="Lawrence Berkeley National Laboratory"/>
            <person name="Nybo J.L."/>
            <person name="Vesth T.C."/>
            <person name="Theobald S."/>
            <person name="Frisvad J.C."/>
            <person name="Larsen T.O."/>
            <person name="Kjaerboelling I."/>
            <person name="Rothschild-Mancinelli K."/>
            <person name="Lyhne E.K."/>
            <person name="Kogle M.E."/>
            <person name="Barry K."/>
            <person name="Clum A."/>
            <person name="Na H."/>
            <person name="Ledsgaard L."/>
            <person name="Lin J."/>
            <person name="Lipzen A."/>
            <person name="Kuo A."/>
            <person name="Riley R."/>
            <person name="Mondo S."/>
            <person name="Labutti K."/>
            <person name="Haridas S."/>
            <person name="Pangalinan J."/>
            <person name="Salamov A.A."/>
            <person name="Simmons B.A."/>
            <person name="Magnuson J.K."/>
            <person name="Chen J."/>
            <person name="Drula E."/>
            <person name="Henrissat B."/>
            <person name="Wiebenga A."/>
            <person name="Lubbers R.J."/>
            <person name="Gomes A.C."/>
            <person name="Makela M.R."/>
            <person name="Stajich J."/>
            <person name="Grigoriev I.V."/>
            <person name="Mortensen U.H."/>
            <person name="De Vries R.P."/>
            <person name="Baker S.E."/>
            <person name="Andersen M.R."/>
        </authorList>
    </citation>
    <scope>NUCLEOTIDE SEQUENCE [LARGE SCALE GENOMIC DNA]</scope>
    <source>
        <strain evidence="4 5">CBS 588.65</strain>
    </source>
</reference>
<feature type="chain" id="PRO_5045988608" evidence="2">
    <location>
        <begin position="17"/>
        <end position="866"/>
    </location>
</feature>
<feature type="signal peptide" evidence="2">
    <location>
        <begin position="1"/>
        <end position="16"/>
    </location>
</feature>
<proteinExistence type="predicted"/>
<dbReference type="InterPro" id="IPR000845">
    <property type="entry name" value="Nucleoside_phosphorylase_d"/>
</dbReference>
<keyword evidence="2" id="KW-0732">Signal</keyword>
<dbReference type="InterPro" id="IPR007111">
    <property type="entry name" value="NACHT_NTPase"/>
</dbReference>
<dbReference type="PANTHER" id="PTHR46082">
    <property type="entry name" value="ATP/GTP-BINDING PROTEIN-RELATED"/>
    <property type="match status" value="1"/>
</dbReference>
<dbReference type="Pfam" id="PF01048">
    <property type="entry name" value="PNP_UDP_1"/>
    <property type="match status" value="1"/>
</dbReference>
<name>A0ABR4HH10_9EURO</name>
<dbReference type="Pfam" id="PF24883">
    <property type="entry name" value="NPHP3_N"/>
    <property type="match status" value="1"/>
</dbReference>
<organism evidence="4 5">
    <name type="scientific">Aspergillus granulosus</name>
    <dbReference type="NCBI Taxonomy" id="176169"/>
    <lineage>
        <taxon>Eukaryota</taxon>
        <taxon>Fungi</taxon>
        <taxon>Dikarya</taxon>
        <taxon>Ascomycota</taxon>
        <taxon>Pezizomycotina</taxon>
        <taxon>Eurotiomycetes</taxon>
        <taxon>Eurotiomycetidae</taxon>
        <taxon>Eurotiales</taxon>
        <taxon>Aspergillaceae</taxon>
        <taxon>Aspergillus</taxon>
        <taxon>Aspergillus subgen. Nidulantes</taxon>
    </lineage>
</organism>
<dbReference type="InterPro" id="IPR056884">
    <property type="entry name" value="NPHP3-like_N"/>
</dbReference>
<accession>A0ABR4HH10</accession>
<dbReference type="InterPro" id="IPR053137">
    <property type="entry name" value="NLR-like"/>
</dbReference>
<gene>
    <name evidence="4" type="ORF">BJX63DRAFT_420647</name>
</gene>